<reference evidence="3" key="2">
    <citation type="submission" date="2015-06" db="UniProtKB">
        <authorList>
            <consortium name="EnsemblPlants"/>
        </authorList>
    </citation>
    <scope>IDENTIFICATION</scope>
    <source>
        <strain evidence="3">DM1-3 516 R44</strain>
    </source>
</reference>
<dbReference type="EnsemblPlants" id="PGSC0003DMT400092243">
    <property type="protein sequence ID" value="PGSC0003DMT400092243"/>
    <property type="gene ID" value="PGSC0003DMG400041814"/>
</dbReference>
<dbReference type="AlphaFoldDB" id="M1DPD7"/>
<dbReference type="InterPro" id="IPR046796">
    <property type="entry name" value="Transposase_32_dom"/>
</dbReference>
<dbReference type="PANTHER" id="PTHR33180:SF31">
    <property type="entry name" value="POLYPROTEIN PROTEIN"/>
    <property type="match status" value="1"/>
</dbReference>
<evidence type="ECO:0000256" key="1">
    <source>
        <dbReference type="SAM" id="MobiDB-lite"/>
    </source>
</evidence>
<feature type="region of interest" description="Disordered" evidence="1">
    <location>
        <begin position="93"/>
        <end position="122"/>
    </location>
</feature>
<feature type="compositionally biased region" description="Polar residues" evidence="1">
    <location>
        <begin position="113"/>
        <end position="122"/>
    </location>
</feature>
<reference evidence="4" key="1">
    <citation type="journal article" date="2011" name="Nature">
        <title>Genome sequence and analysis of the tuber crop potato.</title>
        <authorList>
            <consortium name="The Potato Genome Sequencing Consortium"/>
        </authorList>
    </citation>
    <scope>NUCLEOTIDE SEQUENCE [LARGE SCALE GENOMIC DNA]</scope>
    <source>
        <strain evidence="4">cv. DM1-3 516 R44</strain>
    </source>
</reference>
<proteinExistence type="predicted"/>
<protein>
    <recommendedName>
        <fullName evidence="2">Putative plant transposon protein domain-containing protein</fullName>
    </recommendedName>
</protein>
<dbReference type="PaxDb" id="4113-PGSC0003DMT400092243"/>
<dbReference type="Proteomes" id="UP000011115">
    <property type="component" value="Unassembled WGS sequence"/>
</dbReference>
<evidence type="ECO:0000259" key="2">
    <source>
        <dbReference type="Pfam" id="PF20167"/>
    </source>
</evidence>
<dbReference type="InParanoid" id="M1DPD7"/>
<dbReference type="Pfam" id="PF20167">
    <property type="entry name" value="Transposase_32"/>
    <property type="match status" value="1"/>
</dbReference>
<dbReference type="HOGENOM" id="CLU_029307_1_3_1"/>
<organism evidence="3 4">
    <name type="scientific">Solanum tuberosum</name>
    <name type="common">Potato</name>
    <dbReference type="NCBI Taxonomy" id="4113"/>
    <lineage>
        <taxon>Eukaryota</taxon>
        <taxon>Viridiplantae</taxon>
        <taxon>Streptophyta</taxon>
        <taxon>Embryophyta</taxon>
        <taxon>Tracheophyta</taxon>
        <taxon>Spermatophyta</taxon>
        <taxon>Magnoliopsida</taxon>
        <taxon>eudicotyledons</taxon>
        <taxon>Gunneridae</taxon>
        <taxon>Pentapetalae</taxon>
        <taxon>asterids</taxon>
        <taxon>lamiids</taxon>
        <taxon>Solanales</taxon>
        <taxon>Solanaceae</taxon>
        <taxon>Solanoideae</taxon>
        <taxon>Solaneae</taxon>
        <taxon>Solanum</taxon>
    </lineage>
</organism>
<dbReference type="PANTHER" id="PTHR33180">
    <property type="entry name" value="PHOTOSYSTEM II CP43 REACTION CENTER PROTEIN"/>
    <property type="match status" value="1"/>
</dbReference>
<keyword evidence="4" id="KW-1185">Reference proteome</keyword>
<feature type="domain" description="Putative plant transposon protein" evidence="2">
    <location>
        <begin position="193"/>
        <end position="278"/>
    </location>
</feature>
<sequence>MGPTPRWSIQAPWMDSVGQDPKWKVPAPSHGPAEWGVSPPTVRRSWGVGHDCFLSTFDQVEGHYGMGRDIPPRKRARGITINEEATASWVKATKLPPKGGKGKGKGPVELTPTEESSNSEGVHSTHLITFGSESQSEEAPVKAVVLAPPVQGPPPRSLNRLKAEGLRTIFEEKSLSIDGVVDRHPEVWNTLRFHKFEVFTNPRGPYILTWVRELCSAYGELVPKWKKKASMFKTMDDVKVRGRKVKCSSSDINVVLGCSTDFMHDYPDLIKTQTLDDL</sequence>
<evidence type="ECO:0000313" key="3">
    <source>
        <dbReference type="EnsemblPlants" id="PGSC0003DMT400092243"/>
    </source>
</evidence>
<accession>M1DPD7</accession>
<evidence type="ECO:0000313" key="4">
    <source>
        <dbReference type="Proteomes" id="UP000011115"/>
    </source>
</evidence>
<feature type="region of interest" description="Disordered" evidence="1">
    <location>
        <begin position="1"/>
        <end position="38"/>
    </location>
</feature>
<name>M1DPD7_SOLTU</name>
<dbReference type="Gramene" id="PGSC0003DMT400092243">
    <property type="protein sequence ID" value="PGSC0003DMT400092243"/>
    <property type="gene ID" value="PGSC0003DMG400041814"/>
</dbReference>